<dbReference type="EMBL" id="CAIX01000048">
    <property type="protein sequence ID" value="CCI43384.1"/>
    <property type="molecule type" value="Genomic_DNA"/>
</dbReference>
<dbReference type="InParanoid" id="A0A024G9S9"/>
<feature type="compositionally biased region" description="Polar residues" evidence="1">
    <location>
        <begin position="153"/>
        <end position="174"/>
    </location>
</feature>
<proteinExistence type="predicted"/>
<evidence type="ECO:0000313" key="2">
    <source>
        <dbReference type="EMBL" id="CCI43384.1"/>
    </source>
</evidence>
<reference evidence="2 3" key="1">
    <citation type="submission" date="2012-05" db="EMBL/GenBank/DDBJ databases">
        <title>Recombination and specialization in a pathogen metapopulation.</title>
        <authorList>
            <person name="Gardiner A."/>
            <person name="Kemen E."/>
            <person name="Schultz-Larsen T."/>
            <person name="MacLean D."/>
            <person name="Van Oosterhout C."/>
            <person name="Jones J.D.G."/>
        </authorList>
    </citation>
    <scope>NUCLEOTIDE SEQUENCE [LARGE SCALE GENOMIC DNA]</scope>
    <source>
        <strain evidence="2 3">Ac Nc2</strain>
    </source>
</reference>
<gene>
    <name evidence="2" type="ORF">BN9_041680</name>
</gene>
<comment type="caution">
    <text evidence="2">The sequence shown here is derived from an EMBL/GenBank/DDBJ whole genome shotgun (WGS) entry which is preliminary data.</text>
</comment>
<sequence length="236" mass="27357">MLLDAACLHSAFYMGKAVHYRQLMLENHGNENEPLPETAISMKLVEVKILVERIGQKGNCFLDSVPPSEETNEMKGNIITLKTTMDASVCQIELRQAQAAKMFGMNYPNYVNTCNQLMVDINSMIERLKHFESMIDKELDSSLSAYSSKSGSQHIINAPNTDRHQQSQLRKSQAYDSRRAEHLRICKKRTYNLAWPLQTQLRKLKATNDQRFQKIRPTKRNLIEDPHYRLQRKFRA</sequence>
<evidence type="ECO:0000256" key="1">
    <source>
        <dbReference type="SAM" id="MobiDB-lite"/>
    </source>
</evidence>
<name>A0A024G9S9_9STRA</name>
<protein>
    <submittedName>
        <fullName evidence="2">Uncharacterized protein</fullName>
    </submittedName>
</protein>
<organism evidence="2 3">
    <name type="scientific">Albugo candida</name>
    <dbReference type="NCBI Taxonomy" id="65357"/>
    <lineage>
        <taxon>Eukaryota</taxon>
        <taxon>Sar</taxon>
        <taxon>Stramenopiles</taxon>
        <taxon>Oomycota</taxon>
        <taxon>Peronosporomycetes</taxon>
        <taxon>Albuginales</taxon>
        <taxon>Albuginaceae</taxon>
        <taxon>Albugo</taxon>
    </lineage>
</organism>
<evidence type="ECO:0000313" key="3">
    <source>
        <dbReference type="Proteomes" id="UP000053237"/>
    </source>
</evidence>
<dbReference type="AlphaFoldDB" id="A0A024G9S9"/>
<keyword evidence="3" id="KW-1185">Reference proteome</keyword>
<dbReference type="Proteomes" id="UP000053237">
    <property type="component" value="Unassembled WGS sequence"/>
</dbReference>
<feature type="region of interest" description="Disordered" evidence="1">
    <location>
        <begin position="150"/>
        <end position="174"/>
    </location>
</feature>
<accession>A0A024G9S9</accession>